<proteinExistence type="predicted"/>
<sequence>MKLDRCEVDTTGPRCAHHQWHRRSHCRCTIKGSGRIVRARRDR</sequence>
<reference evidence="1 2" key="1">
    <citation type="journal article" date="2013" name="Nat. Commun.">
        <title>The evolution and pathogenic mechanisms of the rice sheath blight pathogen.</title>
        <authorList>
            <person name="Zheng A."/>
            <person name="Lin R."/>
            <person name="Xu L."/>
            <person name="Qin P."/>
            <person name="Tang C."/>
            <person name="Ai P."/>
            <person name="Zhang D."/>
            <person name="Liu Y."/>
            <person name="Sun Z."/>
            <person name="Feng H."/>
            <person name="Wang Y."/>
            <person name="Chen Y."/>
            <person name="Liang X."/>
            <person name="Fu R."/>
            <person name="Li Q."/>
            <person name="Zhang J."/>
            <person name="Yu X."/>
            <person name="Xie Z."/>
            <person name="Ding L."/>
            <person name="Guan P."/>
            <person name="Tang J."/>
            <person name="Liang Y."/>
            <person name="Wang S."/>
            <person name="Deng Q."/>
            <person name="Li S."/>
            <person name="Zhu J."/>
            <person name="Wang L."/>
            <person name="Liu H."/>
            <person name="Li P."/>
        </authorList>
    </citation>
    <scope>NUCLEOTIDE SEQUENCE [LARGE SCALE GENOMIC DNA]</scope>
    <source>
        <strain evidence="2">AG-1 IA</strain>
    </source>
</reference>
<evidence type="ECO:0000313" key="2">
    <source>
        <dbReference type="Proteomes" id="UP000011668"/>
    </source>
</evidence>
<evidence type="ECO:0000313" key="1">
    <source>
        <dbReference type="EMBL" id="ELU36574.1"/>
    </source>
</evidence>
<gene>
    <name evidence="1" type="ORF">AG1IA_09396</name>
</gene>
<protein>
    <submittedName>
        <fullName evidence="1">Uncharacterized protein</fullName>
    </submittedName>
</protein>
<organism evidence="1 2">
    <name type="scientific">Thanatephorus cucumeris (strain AG1-IA)</name>
    <name type="common">Rice sheath blight fungus</name>
    <name type="synonym">Rhizoctonia solani</name>
    <dbReference type="NCBI Taxonomy" id="983506"/>
    <lineage>
        <taxon>Eukaryota</taxon>
        <taxon>Fungi</taxon>
        <taxon>Dikarya</taxon>
        <taxon>Basidiomycota</taxon>
        <taxon>Agaricomycotina</taxon>
        <taxon>Agaricomycetes</taxon>
        <taxon>Cantharellales</taxon>
        <taxon>Ceratobasidiaceae</taxon>
        <taxon>Rhizoctonia</taxon>
        <taxon>Rhizoctonia solani AG-1</taxon>
    </lineage>
</organism>
<dbReference type="EMBL" id="AFRT01003255">
    <property type="protein sequence ID" value="ELU36574.1"/>
    <property type="molecule type" value="Genomic_DNA"/>
</dbReference>
<dbReference type="HOGENOM" id="CLU_3242454_0_0_1"/>
<dbReference type="Proteomes" id="UP000011668">
    <property type="component" value="Unassembled WGS sequence"/>
</dbReference>
<comment type="caution">
    <text evidence="1">The sequence shown here is derived from an EMBL/GenBank/DDBJ whole genome shotgun (WGS) entry which is preliminary data.</text>
</comment>
<dbReference type="AlphaFoldDB" id="L8WJN2"/>
<accession>L8WJN2</accession>
<name>L8WJN2_THACA</name>
<keyword evidence="2" id="KW-1185">Reference proteome</keyword>